<evidence type="ECO:0000313" key="3">
    <source>
        <dbReference type="Proteomes" id="UP000650424"/>
    </source>
</evidence>
<evidence type="ECO:0000256" key="1">
    <source>
        <dbReference type="ARBA" id="ARBA00023002"/>
    </source>
</evidence>
<keyword evidence="3" id="KW-1185">Reference proteome</keyword>
<accession>A0ABR6ZK56</accession>
<dbReference type="Gene3D" id="3.10.20.440">
    <property type="entry name" value="2Fe-2S iron-sulphur cluster binding domain, sarcosine oxidase, alpha subunit, N-terminal domain"/>
    <property type="match status" value="1"/>
</dbReference>
<evidence type="ECO:0000313" key="2">
    <source>
        <dbReference type="EMBL" id="MBC3915959.1"/>
    </source>
</evidence>
<dbReference type="SUPFAM" id="SSF54292">
    <property type="entry name" value="2Fe-2S ferredoxin-like"/>
    <property type="match status" value="1"/>
</dbReference>
<name>A0ABR6ZK56_9BURK</name>
<dbReference type="InterPro" id="IPR042204">
    <property type="entry name" value="2Fe-2S-bd_N"/>
</dbReference>
<keyword evidence="1" id="KW-0560">Oxidoreductase</keyword>
<organism evidence="2 3">
    <name type="scientific">Undibacterium hunanense</name>
    <dbReference type="NCBI Taxonomy" id="2762292"/>
    <lineage>
        <taxon>Bacteria</taxon>
        <taxon>Pseudomonadati</taxon>
        <taxon>Pseudomonadota</taxon>
        <taxon>Betaproteobacteria</taxon>
        <taxon>Burkholderiales</taxon>
        <taxon>Oxalobacteraceae</taxon>
        <taxon>Undibacterium</taxon>
    </lineage>
</organism>
<protein>
    <submittedName>
        <fullName evidence="2">(2Fe-2S)-binding protein</fullName>
    </submittedName>
</protein>
<proteinExistence type="predicted"/>
<dbReference type="Pfam" id="PF13510">
    <property type="entry name" value="Fer2_4"/>
    <property type="match status" value="1"/>
</dbReference>
<dbReference type="EMBL" id="JACOGF010000001">
    <property type="protein sequence ID" value="MBC3915959.1"/>
    <property type="molecule type" value="Genomic_DNA"/>
</dbReference>
<reference evidence="2 3" key="1">
    <citation type="submission" date="2020-08" db="EMBL/GenBank/DDBJ databases">
        <title>Novel species isolated from subtropical streams in China.</title>
        <authorList>
            <person name="Lu H."/>
        </authorList>
    </citation>
    <scope>NUCLEOTIDE SEQUENCE [LARGE SCALE GENOMIC DNA]</scope>
    <source>
        <strain evidence="2 3">CY18W</strain>
    </source>
</reference>
<gene>
    <name evidence="2" type="ORF">H8L32_00545</name>
</gene>
<dbReference type="Proteomes" id="UP000650424">
    <property type="component" value="Unassembled WGS sequence"/>
</dbReference>
<dbReference type="InterPro" id="IPR036010">
    <property type="entry name" value="2Fe-2S_ferredoxin-like_sf"/>
</dbReference>
<sequence length="87" mass="9481">MQVKTPAKIWINGQPVECSSDITVAAALMQYQHQQTHVSVIGQPRFAVCGMGVCQECRVSINGQPHRLACQEYCRSGMVINTGFGGQ</sequence>
<comment type="caution">
    <text evidence="2">The sequence shown here is derived from an EMBL/GenBank/DDBJ whole genome shotgun (WGS) entry which is preliminary data.</text>
</comment>